<dbReference type="RefSeq" id="WP_289545314.1">
    <property type="nucleotide sequence ID" value="NZ_JAUDDZ010000010.1"/>
</dbReference>
<dbReference type="Gene3D" id="3.90.1720.10">
    <property type="entry name" value="endopeptidase domain like (from Nostoc punctiforme)"/>
    <property type="match status" value="1"/>
</dbReference>
<dbReference type="SUPFAM" id="SSF54001">
    <property type="entry name" value="Cysteine proteinases"/>
    <property type="match status" value="1"/>
</dbReference>
<name>A0ABT7V9Y2_9ACTN</name>
<dbReference type="EMBL" id="JAUDDZ010000010">
    <property type="protein sequence ID" value="MDM8275315.1"/>
    <property type="molecule type" value="Genomic_DNA"/>
</dbReference>
<comment type="caution">
    <text evidence="1">The sequence shown here is derived from an EMBL/GenBank/DDBJ whole genome shotgun (WGS) entry which is preliminary data.</text>
</comment>
<evidence type="ECO:0000313" key="2">
    <source>
        <dbReference type="Proteomes" id="UP001529421"/>
    </source>
</evidence>
<reference evidence="2" key="1">
    <citation type="submission" date="2023-06" db="EMBL/GenBank/DDBJ databases">
        <title>Identification and characterization of horizontal gene transfer across gut microbiota members of farm animals based on homology search.</title>
        <authorList>
            <person name="Zeman M."/>
            <person name="Kubasova T."/>
            <person name="Jahodarova E."/>
            <person name="Nykrynova M."/>
            <person name="Rychlik I."/>
        </authorList>
    </citation>
    <scope>NUCLEOTIDE SEQUENCE [LARGE SCALE GENOMIC DNA]</scope>
    <source>
        <strain evidence="2">154_Feed</strain>
    </source>
</reference>
<accession>A0ABT7V9Y2</accession>
<organism evidence="1 2">
    <name type="scientific">Enorma phocaeensis</name>
    <dbReference type="NCBI Taxonomy" id="1871019"/>
    <lineage>
        <taxon>Bacteria</taxon>
        <taxon>Bacillati</taxon>
        <taxon>Actinomycetota</taxon>
        <taxon>Coriobacteriia</taxon>
        <taxon>Coriobacteriales</taxon>
        <taxon>Coriobacteriaceae</taxon>
        <taxon>Enorma</taxon>
    </lineage>
</organism>
<gene>
    <name evidence="1" type="ORF">QUW28_07400</name>
</gene>
<protein>
    <recommendedName>
        <fullName evidence="3">Peptidoglycan endopeptidase</fullName>
    </recommendedName>
</protein>
<keyword evidence="2" id="KW-1185">Reference proteome</keyword>
<sequence>MAANDYRARLLASLDRCGLLAPADAAGAAPMTIYGQPAWRPIPPGHEPQPLMEGTRRQRDLVVSAHATPPTAPDQCAAWVELVFARLGIGRVTGDASGLYHSWCHEADTRGLLVGMIVATPSHPYGCGGRSWGHVGLYAGDGSVMHCNDGKVLTAPLELWISAYGVMAEPRWGWLGGIALD</sequence>
<proteinExistence type="predicted"/>
<dbReference type="Proteomes" id="UP001529421">
    <property type="component" value="Unassembled WGS sequence"/>
</dbReference>
<evidence type="ECO:0008006" key="3">
    <source>
        <dbReference type="Google" id="ProtNLM"/>
    </source>
</evidence>
<evidence type="ECO:0000313" key="1">
    <source>
        <dbReference type="EMBL" id="MDM8275315.1"/>
    </source>
</evidence>
<dbReference type="InterPro" id="IPR038765">
    <property type="entry name" value="Papain-like_cys_pep_sf"/>
</dbReference>